<evidence type="ECO:0000313" key="2">
    <source>
        <dbReference type="EMBL" id="KGF25211.1"/>
    </source>
</evidence>
<feature type="transmembrane region" description="Helical" evidence="1">
    <location>
        <begin position="43"/>
        <end position="64"/>
    </location>
</feature>
<evidence type="ECO:0000313" key="3">
    <source>
        <dbReference type="Proteomes" id="UP000029629"/>
    </source>
</evidence>
<keyword evidence="1" id="KW-0812">Transmembrane</keyword>
<organism evidence="2 3">
    <name type="scientific">Oligella urethralis DNF00040</name>
    <dbReference type="NCBI Taxonomy" id="1401065"/>
    <lineage>
        <taxon>Bacteria</taxon>
        <taxon>Pseudomonadati</taxon>
        <taxon>Pseudomonadota</taxon>
        <taxon>Betaproteobacteria</taxon>
        <taxon>Burkholderiales</taxon>
        <taxon>Alcaligenaceae</taxon>
        <taxon>Oligella</taxon>
    </lineage>
</organism>
<comment type="caution">
    <text evidence="2">The sequence shown here is derived from an EMBL/GenBank/DDBJ whole genome shotgun (WGS) entry which is preliminary data.</text>
</comment>
<evidence type="ECO:0000256" key="1">
    <source>
        <dbReference type="SAM" id="Phobius"/>
    </source>
</evidence>
<gene>
    <name evidence="2" type="ORF">HMPREF2130_11525</name>
</gene>
<dbReference type="AlphaFoldDB" id="A0A095YSR2"/>
<dbReference type="EMBL" id="JRNI01000111">
    <property type="protein sequence ID" value="KGF25211.1"/>
    <property type="molecule type" value="Genomic_DNA"/>
</dbReference>
<dbReference type="Proteomes" id="UP000029629">
    <property type="component" value="Unassembled WGS sequence"/>
</dbReference>
<accession>A0A095YSR2</accession>
<reference evidence="2 3" key="1">
    <citation type="submission" date="2014-07" db="EMBL/GenBank/DDBJ databases">
        <authorList>
            <person name="McCorrison J."/>
            <person name="Sanka R."/>
            <person name="Torralba M."/>
            <person name="Gillis M."/>
            <person name="Haft D.H."/>
            <person name="Methe B."/>
            <person name="Sutton G."/>
            <person name="Nelson K.E."/>
        </authorList>
    </citation>
    <scope>NUCLEOTIDE SEQUENCE [LARGE SCALE GENOMIC DNA]</scope>
    <source>
        <strain evidence="2 3">DNF00040</strain>
    </source>
</reference>
<feature type="transmembrane region" description="Helical" evidence="1">
    <location>
        <begin position="70"/>
        <end position="90"/>
    </location>
</feature>
<protein>
    <submittedName>
        <fullName evidence="2">Uncharacterized protein</fullName>
    </submittedName>
</protein>
<keyword evidence="3" id="KW-1185">Reference proteome</keyword>
<keyword evidence="1" id="KW-1133">Transmembrane helix</keyword>
<proteinExistence type="predicted"/>
<name>A0A095YSR2_9BURK</name>
<sequence>MLLERNDRNMHSGRGAILVTVSLAVVMFFIRCFNKPVKRNLEFLIKLLTFVGILIIFMLINLVFGKYSLYFMWEFWLIISPVALLLVFLYKDSFPIWIDKEELIRLWQKDHRFLTIEDDFLEIDEDKEALLEKELKRSELQEPQKIKSEILRVCNTRLEPLSGNHTTKRYTILPRGSRLRLPTRDEIYWITESTLVEMRKHPFYVYKFFRFPISSQETHFDIYEIQPKLGMRPLIFQGTMTYGDKHWRESKYTDVLFYQKSMDISIILNRQEWTEPKWVGQFYVGI</sequence>
<dbReference type="RefSeq" id="WP_036561226.1">
    <property type="nucleotide sequence ID" value="NZ_JRNI01000111.1"/>
</dbReference>
<feature type="transmembrane region" description="Helical" evidence="1">
    <location>
        <begin position="12"/>
        <end position="31"/>
    </location>
</feature>
<keyword evidence="1" id="KW-0472">Membrane</keyword>